<dbReference type="Proteomes" id="UP000188388">
    <property type="component" value="Unassembled WGS sequence"/>
</dbReference>
<organism evidence="1 2">
    <name type="scientific">Mesorhizobium prunaredense</name>
    <dbReference type="NCBI Taxonomy" id="1631249"/>
    <lineage>
        <taxon>Bacteria</taxon>
        <taxon>Pseudomonadati</taxon>
        <taxon>Pseudomonadota</taxon>
        <taxon>Alphaproteobacteria</taxon>
        <taxon>Hyphomicrobiales</taxon>
        <taxon>Phyllobacteriaceae</taxon>
        <taxon>Mesorhizobium</taxon>
    </lineage>
</organism>
<dbReference type="STRING" id="1631249.BQ8794_70523"/>
<dbReference type="EMBL" id="FTPD01000067">
    <property type="protein sequence ID" value="SIT59593.1"/>
    <property type="molecule type" value="Genomic_DNA"/>
</dbReference>
<reference evidence="2" key="1">
    <citation type="submission" date="2017-01" db="EMBL/GenBank/DDBJ databases">
        <authorList>
            <person name="Brunel B."/>
        </authorList>
    </citation>
    <scope>NUCLEOTIDE SEQUENCE [LARGE SCALE GENOMIC DNA]</scope>
</reference>
<proteinExistence type="predicted"/>
<keyword evidence="2" id="KW-1185">Reference proteome</keyword>
<evidence type="ECO:0000313" key="1">
    <source>
        <dbReference type="EMBL" id="SIT59593.1"/>
    </source>
</evidence>
<dbReference type="AlphaFoldDB" id="A0A1R3VIE3"/>
<sequence length="62" mass="6929">MGEDRKSEPERQKELQAQALARETGITRDQALTLIELLGTDRSSLLREANILKNRKPPSSAP</sequence>
<accession>A0A1R3VIE3</accession>
<name>A0A1R3VIE3_9HYPH</name>
<protein>
    <submittedName>
        <fullName evidence="1">Uncharacterized protein</fullName>
    </submittedName>
</protein>
<dbReference type="RefSeq" id="WP_077383559.1">
    <property type="nucleotide sequence ID" value="NZ_FTPD01000067.1"/>
</dbReference>
<gene>
    <name evidence="1" type="ORF">BQ8794_70523</name>
</gene>
<evidence type="ECO:0000313" key="2">
    <source>
        <dbReference type="Proteomes" id="UP000188388"/>
    </source>
</evidence>